<dbReference type="InterPro" id="IPR011993">
    <property type="entry name" value="PH-like_dom_sf"/>
</dbReference>
<dbReference type="InterPro" id="IPR001849">
    <property type="entry name" value="PH_domain"/>
</dbReference>
<dbReference type="Pfam" id="PF00169">
    <property type="entry name" value="PH"/>
    <property type="match status" value="1"/>
</dbReference>
<comment type="caution">
    <text evidence="3">The sequence shown here is derived from an EMBL/GenBank/DDBJ whole genome shotgun (WGS) entry which is preliminary data.</text>
</comment>
<evidence type="ECO:0000256" key="1">
    <source>
        <dbReference type="ARBA" id="ARBA00041004"/>
    </source>
</evidence>
<evidence type="ECO:0000259" key="2">
    <source>
        <dbReference type="PROSITE" id="PS50003"/>
    </source>
</evidence>
<gene>
    <name evidence="3" type="ORF">CVLEPA_LOCUS15217</name>
</gene>
<dbReference type="Gene3D" id="2.30.29.30">
    <property type="entry name" value="Pleckstrin-homology domain (PH domain)/Phosphotyrosine-binding domain (PTB)"/>
    <property type="match status" value="1"/>
</dbReference>
<proteinExistence type="predicted"/>
<dbReference type="PANTHER" id="PTHR22902">
    <property type="entry name" value="SESQUIPEDALIAN"/>
    <property type="match status" value="1"/>
</dbReference>
<dbReference type="SMART" id="SM00233">
    <property type="entry name" value="PH"/>
    <property type="match status" value="1"/>
</dbReference>
<evidence type="ECO:0000313" key="4">
    <source>
        <dbReference type="Proteomes" id="UP001642483"/>
    </source>
</evidence>
<accession>A0ABP0G081</accession>
<sequence>MRFNALELKQFALSSQAHCIKEGLLSLREKEGKLWNKTDVLTERWFRLIGNLLFYMKGKTKSSEPFGVFVLEKFTVRPEEEYSFVLEFEGAEETVYFLASGQAEASAWIKALKDASYTHLKQKYQDLQKEARRLQAQVELL</sequence>
<evidence type="ECO:0000313" key="3">
    <source>
        <dbReference type="EMBL" id="CAK8684226.1"/>
    </source>
</evidence>
<dbReference type="SUPFAM" id="SSF50729">
    <property type="entry name" value="PH domain-like"/>
    <property type="match status" value="1"/>
</dbReference>
<dbReference type="EMBL" id="CAWYQH010000097">
    <property type="protein sequence ID" value="CAK8684226.1"/>
    <property type="molecule type" value="Genomic_DNA"/>
</dbReference>
<dbReference type="PROSITE" id="PS50003">
    <property type="entry name" value="PH_DOMAIN"/>
    <property type="match status" value="1"/>
</dbReference>
<dbReference type="Proteomes" id="UP001642483">
    <property type="component" value="Unassembled WGS sequence"/>
</dbReference>
<dbReference type="InterPro" id="IPR045188">
    <property type="entry name" value="Boi1/Boi2-like"/>
</dbReference>
<organism evidence="3 4">
    <name type="scientific">Clavelina lepadiformis</name>
    <name type="common">Light-bulb sea squirt</name>
    <name type="synonym">Ascidia lepadiformis</name>
    <dbReference type="NCBI Taxonomy" id="159417"/>
    <lineage>
        <taxon>Eukaryota</taxon>
        <taxon>Metazoa</taxon>
        <taxon>Chordata</taxon>
        <taxon>Tunicata</taxon>
        <taxon>Ascidiacea</taxon>
        <taxon>Aplousobranchia</taxon>
        <taxon>Clavelinidae</taxon>
        <taxon>Clavelina</taxon>
    </lineage>
</organism>
<reference evidence="3 4" key="1">
    <citation type="submission" date="2024-02" db="EMBL/GenBank/DDBJ databases">
        <authorList>
            <person name="Daric V."/>
            <person name="Darras S."/>
        </authorList>
    </citation>
    <scope>NUCLEOTIDE SEQUENCE [LARGE SCALE GENOMIC DNA]</scope>
</reference>
<name>A0ABP0G081_CLALP</name>
<protein>
    <recommendedName>
        <fullName evidence="1">Pleckstrin homology domain-containing family J member 1</fullName>
    </recommendedName>
</protein>
<feature type="domain" description="PH" evidence="2">
    <location>
        <begin position="18"/>
        <end position="117"/>
    </location>
</feature>
<keyword evidence="4" id="KW-1185">Reference proteome</keyword>
<dbReference type="PANTHER" id="PTHR22902:SF9">
    <property type="entry name" value="PLECKSTRIN HOMOLOGY DOMAIN-CONTAINING FAMILY J MEMBER 1"/>
    <property type="match status" value="1"/>
</dbReference>